<name>A0ABV8UFD7_9PROT</name>
<evidence type="ECO:0000313" key="3">
    <source>
        <dbReference type="Proteomes" id="UP001595776"/>
    </source>
</evidence>
<keyword evidence="3" id="KW-1185">Reference proteome</keyword>
<dbReference type="PANTHER" id="PTHR40943">
    <property type="entry name" value="CYTOPLASMIC PROTEIN-RELATED"/>
    <property type="match status" value="1"/>
</dbReference>
<dbReference type="EMBL" id="JBHSCR010000015">
    <property type="protein sequence ID" value="MFC4349183.1"/>
    <property type="molecule type" value="Genomic_DNA"/>
</dbReference>
<dbReference type="InterPro" id="IPR014710">
    <property type="entry name" value="RmlC-like_jellyroll"/>
</dbReference>
<evidence type="ECO:0000313" key="2">
    <source>
        <dbReference type="EMBL" id="MFC4349183.1"/>
    </source>
</evidence>
<protein>
    <submittedName>
        <fullName evidence="2">Cupin domain-containing protein</fullName>
    </submittedName>
</protein>
<accession>A0ABV8UFD7</accession>
<sequence>MLIAIDPSKLTEADFTPSQALKPDWLISGAIDEHLKMLYTAPDEKFMVLVWENRCSIETKLPDYPVDEFLTIISGNVEIENEDGSKAFYGAGDSVFIEKGTTCIWRQNGPLRKYVIWNIR</sequence>
<dbReference type="RefSeq" id="WP_068144143.1">
    <property type="nucleotide sequence ID" value="NZ_JBHSCR010000015.1"/>
</dbReference>
<organism evidence="2 3">
    <name type="scientific">Kordiimonas lipolytica</name>
    <dbReference type="NCBI Taxonomy" id="1662421"/>
    <lineage>
        <taxon>Bacteria</taxon>
        <taxon>Pseudomonadati</taxon>
        <taxon>Pseudomonadota</taxon>
        <taxon>Alphaproteobacteria</taxon>
        <taxon>Kordiimonadales</taxon>
        <taxon>Kordiimonadaceae</taxon>
        <taxon>Kordiimonas</taxon>
    </lineage>
</organism>
<gene>
    <name evidence="2" type="ORF">ACFO5Q_15115</name>
</gene>
<reference evidence="3" key="1">
    <citation type="journal article" date="2019" name="Int. J. Syst. Evol. Microbiol.">
        <title>The Global Catalogue of Microorganisms (GCM) 10K type strain sequencing project: providing services to taxonomists for standard genome sequencing and annotation.</title>
        <authorList>
            <consortium name="The Broad Institute Genomics Platform"/>
            <consortium name="The Broad Institute Genome Sequencing Center for Infectious Disease"/>
            <person name="Wu L."/>
            <person name="Ma J."/>
        </authorList>
    </citation>
    <scope>NUCLEOTIDE SEQUENCE [LARGE SCALE GENOMIC DNA]</scope>
    <source>
        <strain evidence="3">CGMCC 1.15304</strain>
    </source>
</reference>
<proteinExistence type="predicted"/>
<dbReference type="InterPro" id="IPR008579">
    <property type="entry name" value="UGlyAH_Cupin_dom"/>
</dbReference>
<dbReference type="SUPFAM" id="SSF51182">
    <property type="entry name" value="RmlC-like cupins"/>
    <property type="match status" value="1"/>
</dbReference>
<evidence type="ECO:0000259" key="1">
    <source>
        <dbReference type="Pfam" id="PF05899"/>
    </source>
</evidence>
<dbReference type="PANTHER" id="PTHR40943:SF1">
    <property type="entry name" value="CYTOPLASMIC PROTEIN"/>
    <property type="match status" value="1"/>
</dbReference>
<dbReference type="InterPro" id="IPR011051">
    <property type="entry name" value="RmlC_Cupin_sf"/>
</dbReference>
<comment type="caution">
    <text evidence="2">The sequence shown here is derived from an EMBL/GenBank/DDBJ whole genome shotgun (WGS) entry which is preliminary data.</text>
</comment>
<dbReference type="Pfam" id="PF05899">
    <property type="entry name" value="Cupin_3"/>
    <property type="match status" value="1"/>
</dbReference>
<dbReference type="Proteomes" id="UP001595776">
    <property type="component" value="Unassembled WGS sequence"/>
</dbReference>
<feature type="domain" description="(S)-ureidoglycine aminohydrolase cupin" evidence="1">
    <location>
        <begin position="63"/>
        <end position="113"/>
    </location>
</feature>
<dbReference type="Gene3D" id="2.60.120.10">
    <property type="entry name" value="Jelly Rolls"/>
    <property type="match status" value="1"/>
</dbReference>